<comment type="caution">
    <text evidence="2">The sequence shown here is derived from an EMBL/GenBank/DDBJ whole genome shotgun (WGS) entry which is preliminary data.</text>
</comment>
<sequence length="54" mass="5916">MKLASVVSAVITSLAPMAFAQDVDKDPGRGLPVEEYHYGMQLDVKNVLHRTDNS</sequence>
<reference evidence="2 3" key="1">
    <citation type="submission" date="2018-07" db="EMBL/GenBank/DDBJ databases">
        <title>Mechanisms of high-level aminoglycoside resistance among Gram-negative pathogens in Brazil.</title>
        <authorList>
            <person name="Ballaben A.S."/>
            <person name="Darini A.L.C."/>
            <person name="Doi Y."/>
        </authorList>
    </citation>
    <scope>NUCLEOTIDE SEQUENCE [LARGE SCALE GENOMIC DNA]</scope>
    <source>
        <strain evidence="2 3">B2-305</strain>
    </source>
</reference>
<evidence type="ECO:0000313" key="3">
    <source>
        <dbReference type="Proteomes" id="UP000253594"/>
    </source>
</evidence>
<accession>A0A367LT14</accession>
<evidence type="ECO:0000313" key="2">
    <source>
        <dbReference type="EMBL" id="RCI62703.1"/>
    </source>
</evidence>
<gene>
    <name evidence="2" type="ORF">DT376_45805</name>
</gene>
<dbReference type="AlphaFoldDB" id="A0A367LT14"/>
<evidence type="ECO:0000256" key="1">
    <source>
        <dbReference type="SAM" id="SignalP"/>
    </source>
</evidence>
<feature type="signal peptide" evidence="1">
    <location>
        <begin position="1"/>
        <end position="20"/>
    </location>
</feature>
<dbReference type="Proteomes" id="UP000253594">
    <property type="component" value="Unassembled WGS sequence"/>
</dbReference>
<feature type="chain" id="PRO_5016860275" evidence="1">
    <location>
        <begin position="21"/>
        <end position="54"/>
    </location>
</feature>
<protein>
    <submittedName>
        <fullName evidence="2">DUF2790 domain-containing protein</fullName>
    </submittedName>
</protein>
<keyword evidence="1" id="KW-0732">Signal</keyword>
<proteinExistence type="predicted"/>
<dbReference type="Pfam" id="PF10976">
    <property type="entry name" value="DUF2790"/>
    <property type="match status" value="1"/>
</dbReference>
<name>A0A367LT14_PSEAI</name>
<dbReference type="Gene3D" id="2.30.140.50">
    <property type="entry name" value="Protein of unknown function DUF2790"/>
    <property type="match status" value="1"/>
</dbReference>
<feature type="non-terminal residue" evidence="2">
    <location>
        <position position="54"/>
    </location>
</feature>
<organism evidence="2 3">
    <name type="scientific">Pseudomonas aeruginosa</name>
    <dbReference type="NCBI Taxonomy" id="287"/>
    <lineage>
        <taxon>Bacteria</taxon>
        <taxon>Pseudomonadati</taxon>
        <taxon>Pseudomonadota</taxon>
        <taxon>Gammaproteobacteria</taxon>
        <taxon>Pseudomonadales</taxon>
        <taxon>Pseudomonadaceae</taxon>
        <taxon>Pseudomonas</taxon>
    </lineage>
</organism>
<dbReference type="InterPro" id="IPR021245">
    <property type="entry name" value="DUF2790"/>
</dbReference>
<dbReference type="EMBL" id="QORE01004277">
    <property type="protein sequence ID" value="RCI62703.1"/>
    <property type="molecule type" value="Genomic_DNA"/>
</dbReference>